<reference evidence="1" key="1">
    <citation type="journal article" date="2014" name="Int. J. Syst. Evol. Microbiol.">
        <title>Complete genome of a new Firmicutes species belonging to the dominant human colonic microbiota ('Ruminococcus bicirculans') reveals two chromosomes and a selective capacity to utilize plant glucans.</title>
        <authorList>
            <consortium name="NISC Comparative Sequencing Program"/>
            <person name="Wegmann U."/>
            <person name="Louis P."/>
            <person name="Goesmann A."/>
            <person name="Henrissat B."/>
            <person name="Duncan S.H."/>
            <person name="Flint H.J."/>
        </authorList>
    </citation>
    <scope>NUCLEOTIDE SEQUENCE</scope>
    <source>
        <strain evidence="1">CECT 8869</strain>
    </source>
</reference>
<comment type="caution">
    <text evidence="1">The sequence shown here is derived from an EMBL/GenBank/DDBJ whole genome shotgun (WGS) entry which is preliminary data.</text>
</comment>
<dbReference type="Proteomes" id="UP001168579">
    <property type="component" value="Unassembled WGS sequence"/>
</dbReference>
<gene>
    <name evidence="1" type="ORF">Q2T41_01810</name>
</gene>
<reference evidence="1" key="2">
    <citation type="submission" date="2023-06" db="EMBL/GenBank/DDBJ databases">
        <authorList>
            <person name="Lucena T."/>
            <person name="Sun Q."/>
        </authorList>
    </citation>
    <scope>NUCLEOTIDE SEQUENCE</scope>
    <source>
        <strain evidence="1">CECT 8869</strain>
    </source>
</reference>
<evidence type="ECO:0000313" key="1">
    <source>
        <dbReference type="EMBL" id="MDO1511399.1"/>
    </source>
</evidence>
<accession>A0ABT8RKA3</accession>
<dbReference type="RefSeq" id="WP_304434635.1">
    <property type="nucleotide sequence ID" value="NZ_JAUKUC010000001.1"/>
</dbReference>
<name>A0ABT8RKA3_9FLAO</name>
<evidence type="ECO:0000313" key="2">
    <source>
        <dbReference type="Proteomes" id="UP001168579"/>
    </source>
</evidence>
<sequence length="58" mass="6643">MDKKIWVLLIFILGSLLLRPKTIICAIEAIRVVQDEQGNHHCLQQESTTVARLYNVLP</sequence>
<organism evidence="1 2">
    <name type="scientific">Maribacter confluentis</name>
    <dbReference type="NCBI Taxonomy" id="1656093"/>
    <lineage>
        <taxon>Bacteria</taxon>
        <taxon>Pseudomonadati</taxon>
        <taxon>Bacteroidota</taxon>
        <taxon>Flavobacteriia</taxon>
        <taxon>Flavobacteriales</taxon>
        <taxon>Flavobacteriaceae</taxon>
        <taxon>Maribacter</taxon>
    </lineage>
</organism>
<proteinExistence type="predicted"/>
<keyword evidence="2" id="KW-1185">Reference proteome</keyword>
<dbReference type="EMBL" id="JAUKUC010000001">
    <property type="protein sequence ID" value="MDO1511399.1"/>
    <property type="molecule type" value="Genomic_DNA"/>
</dbReference>
<protein>
    <submittedName>
        <fullName evidence="1">Uncharacterized protein</fullName>
    </submittedName>
</protein>